<accession>A0A453G9Q1</accession>
<sequence length="45" mass="4746">NSTPRSSLFCWPAVSPSPAPPAWRSRNCSRACASHLSTITCAALS</sequence>
<reference evidence="1" key="3">
    <citation type="journal article" date="2017" name="Nature">
        <title>Genome sequence of the progenitor of the wheat D genome Aegilops tauschii.</title>
        <authorList>
            <person name="Luo M.C."/>
            <person name="Gu Y.Q."/>
            <person name="Puiu D."/>
            <person name="Wang H."/>
            <person name="Twardziok S.O."/>
            <person name="Deal K.R."/>
            <person name="Huo N."/>
            <person name="Zhu T."/>
            <person name="Wang L."/>
            <person name="Wang Y."/>
            <person name="McGuire P.E."/>
            <person name="Liu S."/>
            <person name="Long H."/>
            <person name="Ramasamy R.K."/>
            <person name="Rodriguez J.C."/>
            <person name="Van S.L."/>
            <person name="Yuan L."/>
            <person name="Wang Z."/>
            <person name="Xia Z."/>
            <person name="Xiao L."/>
            <person name="Anderson O.D."/>
            <person name="Ouyang S."/>
            <person name="Liang Y."/>
            <person name="Zimin A.V."/>
            <person name="Pertea G."/>
            <person name="Qi P."/>
            <person name="Bennetzen J.L."/>
            <person name="Dai X."/>
            <person name="Dawson M.W."/>
            <person name="Muller H.G."/>
            <person name="Kugler K."/>
            <person name="Rivarola-Duarte L."/>
            <person name="Spannagl M."/>
            <person name="Mayer K.F.X."/>
            <person name="Lu F.H."/>
            <person name="Bevan M.W."/>
            <person name="Leroy P."/>
            <person name="Li P."/>
            <person name="You F.M."/>
            <person name="Sun Q."/>
            <person name="Liu Z."/>
            <person name="Lyons E."/>
            <person name="Wicker T."/>
            <person name="Salzberg S.L."/>
            <person name="Devos K.M."/>
            <person name="Dvorak J."/>
        </authorList>
    </citation>
    <scope>NUCLEOTIDE SEQUENCE [LARGE SCALE GENOMIC DNA]</scope>
    <source>
        <strain evidence="1">cv. AL8/78</strain>
    </source>
</reference>
<keyword evidence="2" id="KW-1185">Reference proteome</keyword>
<dbReference type="Gramene" id="AET3Gv20933700.10">
    <property type="protein sequence ID" value="AET3Gv20933700.10"/>
    <property type="gene ID" value="AET3Gv20933700"/>
</dbReference>
<proteinExistence type="predicted"/>
<dbReference type="EnsemblPlants" id="AET3Gv20933700.10">
    <property type="protein sequence ID" value="AET3Gv20933700.10"/>
    <property type="gene ID" value="AET3Gv20933700"/>
</dbReference>
<protein>
    <submittedName>
        <fullName evidence="1">Uncharacterized protein</fullName>
    </submittedName>
</protein>
<organism evidence="1 2">
    <name type="scientific">Aegilops tauschii subsp. strangulata</name>
    <name type="common">Goatgrass</name>
    <dbReference type="NCBI Taxonomy" id="200361"/>
    <lineage>
        <taxon>Eukaryota</taxon>
        <taxon>Viridiplantae</taxon>
        <taxon>Streptophyta</taxon>
        <taxon>Embryophyta</taxon>
        <taxon>Tracheophyta</taxon>
        <taxon>Spermatophyta</taxon>
        <taxon>Magnoliopsida</taxon>
        <taxon>Liliopsida</taxon>
        <taxon>Poales</taxon>
        <taxon>Poaceae</taxon>
        <taxon>BOP clade</taxon>
        <taxon>Pooideae</taxon>
        <taxon>Triticodae</taxon>
        <taxon>Triticeae</taxon>
        <taxon>Triticinae</taxon>
        <taxon>Aegilops</taxon>
    </lineage>
</organism>
<reference evidence="1" key="4">
    <citation type="submission" date="2019-03" db="UniProtKB">
        <authorList>
            <consortium name="EnsemblPlants"/>
        </authorList>
    </citation>
    <scope>IDENTIFICATION</scope>
</reference>
<dbReference type="Proteomes" id="UP000015105">
    <property type="component" value="Chromosome 3D"/>
</dbReference>
<name>A0A453G9Q1_AEGTS</name>
<reference evidence="2" key="1">
    <citation type="journal article" date="2014" name="Science">
        <title>Ancient hybridizations among the ancestral genomes of bread wheat.</title>
        <authorList>
            <consortium name="International Wheat Genome Sequencing Consortium,"/>
            <person name="Marcussen T."/>
            <person name="Sandve S.R."/>
            <person name="Heier L."/>
            <person name="Spannagl M."/>
            <person name="Pfeifer M."/>
            <person name="Jakobsen K.S."/>
            <person name="Wulff B.B."/>
            <person name="Steuernagel B."/>
            <person name="Mayer K.F."/>
            <person name="Olsen O.A."/>
        </authorList>
    </citation>
    <scope>NUCLEOTIDE SEQUENCE [LARGE SCALE GENOMIC DNA]</scope>
    <source>
        <strain evidence="2">cv. AL8/78</strain>
    </source>
</reference>
<reference evidence="2" key="2">
    <citation type="journal article" date="2017" name="Nat. Plants">
        <title>The Aegilops tauschii genome reveals multiple impacts of transposons.</title>
        <authorList>
            <person name="Zhao G."/>
            <person name="Zou C."/>
            <person name="Li K."/>
            <person name="Wang K."/>
            <person name="Li T."/>
            <person name="Gao L."/>
            <person name="Zhang X."/>
            <person name="Wang H."/>
            <person name="Yang Z."/>
            <person name="Liu X."/>
            <person name="Jiang W."/>
            <person name="Mao L."/>
            <person name="Kong X."/>
            <person name="Jiao Y."/>
            <person name="Jia J."/>
        </authorList>
    </citation>
    <scope>NUCLEOTIDE SEQUENCE [LARGE SCALE GENOMIC DNA]</scope>
    <source>
        <strain evidence="2">cv. AL8/78</strain>
    </source>
</reference>
<dbReference type="AlphaFoldDB" id="A0A453G9Q1"/>
<evidence type="ECO:0000313" key="1">
    <source>
        <dbReference type="EnsemblPlants" id="AET3Gv20933700.10"/>
    </source>
</evidence>
<reference evidence="1" key="5">
    <citation type="journal article" date="2021" name="G3 (Bethesda)">
        <title>Aegilops tauschii genome assembly Aet v5.0 features greater sequence contiguity and improved annotation.</title>
        <authorList>
            <person name="Wang L."/>
            <person name="Zhu T."/>
            <person name="Rodriguez J.C."/>
            <person name="Deal K.R."/>
            <person name="Dubcovsky J."/>
            <person name="McGuire P.E."/>
            <person name="Lux T."/>
            <person name="Spannagl M."/>
            <person name="Mayer K.F.X."/>
            <person name="Baldrich P."/>
            <person name="Meyers B.C."/>
            <person name="Huo N."/>
            <person name="Gu Y.Q."/>
            <person name="Zhou H."/>
            <person name="Devos K.M."/>
            <person name="Bennetzen J.L."/>
            <person name="Unver T."/>
            <person name="Budak H."/>
            <person name="Gulick P.J."/>
            <person name="Galiba G."/>
            <person name="Kalapos B."/>
            <person name="Nelson D.R."/>
            <person name="Li P."/>
            <person name="You F.M."/>
            <person name="Luo M.C."/>
            <person name="Dvorak J."/>
        </authorList>
    </citation>
    <scope>NUCLEOTIDE SEQUENCE [LARGE SCALE GENOMIC DNA]</scope>
    <source>
        <strain evidence="1">cv. AL8/78</strain>
    </source>
</reference>
<evidence type="ECO:0000313" key="2">
    <source>
        <dbReference type="Proteomes" id="UP000015105"/>
    </source>
</evidence>